<protein>
    <submittedName>
        <fullName evidence="2">Stress responsive protein</fullName>
    </submittedName>
</protein>
<evidence type="ECO:0000313" key="3">
    <source>
        <dbReference type="Proteomes" id="UP000030364"/>
    </source>
</evidence>
<sequence length="99" mass="11223">MVQHLILFNADASPEEVRRMVEEARSVLLRIPGVLGLCFGEALSPGARYRYWLSVAFAGPEVVEAYRTHPLHVDFADRVFRPMAKDRLTTDFQVEVMGC</sequence>
<comment type="caution">
    <text evidence="2">The sequence shown here is derived from an EMBL/GenBank/DDBJ whole genome shotgun (WGS) entry which is preliminary data.</text>
</comment>
<dbReference type="EMBL" id="JPSL02000037">
    <property type="protein sequence ID" value="KGQ22432.1"/>
    <property type="molecule type" value="Genomic_DNA"/>
</dbReference>
<dbReference type="SUPFAM" id="SSF54909">
    <property type="entry name" value="Dimeric alpha+beta barrel"/>
    <property type="match status" value="1"/>
</dbReference>
<dbReference type="PATRIC" id="fig|276.5.peg.757"/>
<feature type="domain" description="Stress-response A/B barrel" evidence="1">
    <location>
        <begin position="1"/>
        <end position="92"/>
    </location>
</feature>
<dbReference type="AlphaFoldDB" id="A0A0A2WUH9"/>
<dbReference type="PROSITE" id="PS51502">
    <property type="entry name" value="S_R_A_B_BARREL"/>
    <property type="match status" value="1"/>
</dbReference>
<dbReference type="SMART" id="SM00886">
    <property type="entry name" value="Dabb"/>
    <property type="match status" value="1"/>
</dbReference>
<dbReference type="Pfam" id="PF07876">
    <property type="entry name" value="Dabb"/>
    <property type="match status" value="1"/>
</dbReference>
<dbReference type="InterPro" id="IPR013097">
    <property type="entry name" value="Dabb"/>
</dbReference>
<keyword evidence="3" id="KW-1185">Reference proteome</keyword>
<gene>
    <name evidence="2" type="ORF">THFILI_03130</name>
</gene>
<dbReference type="InterPro" id="IPR011008">
    <property type="entry name" value="Dimeric_a/b-barrel"/>
</dbReference>
<accession>A0A0A2WUH9</accession>
<dbReference type="Gene3D" id="3.30.70.100">
    <property type="match status" value="1"/>
</dbReference>
<organism evidence="2 3">
    <name type="scientific">Thermus filiformis</name>
    <dbReference type="NCBI Taxonomy" id="276"/>
    <lineage>
        <taxon>Bacteria</taxon>
        <taxon>Thermotogati</taxon>
        <taxon>Deinococcota</taxon>
        <taxon>Deinococci</taxon>
        <taxon>Thermales</taxon>
        <taxon>Thermaceae</taxon>
        <taxon>Thermus</taxon>
    </lineage>
</organism>
<dbReference type="OrthoDB" id="9808130at2"/>
<dbReference type="Proteomes" id="UP000030364">
    <property type="component" value="Unassembled WGS sequence"/>
</dbReference>
<dbReference type="RefSeq" id="WP_038062692.1">
    <property type="nucleotide sequence ID" value="NZ_JPSL02000037.1"/>
</dbReference>
<evidence type="ECO:0000313" key="2">
    <source>
        <dbReference type="EMBL" id="KGQ22432.1"/>
    </source>
</evidence>
<name>A0A0A2WUH9_THEFI</name>
<reference evidence="2 3" key="1">
    <citation type="journal article" date="2015" name="Genome Announc.">
        <title>Draft Genome Sequence of the Thermophile Thermus filiformis ATCC 43280, Producer of Carotenoid-(Di)glucoside-Branched Fatty Acid (Di)esters and Source of Hyperthermostable Enzymes of Biotechnological Interest.</title>
        <authorList>
            <person name="Mandelli F."/>
            <person name="Oliveira Ramires B."/>
            <person name="Couger M.B."/>
            <person name="Paixao D.A."/>
            <person name="Camilo C.M."/>
            <person name="Polikarpov I."/>
            <person name="Prade R."/>
            <person name="Riano-Pachon D.M."/>
            <person name="Squina F.M."/>
        </authorList>
    </citation>
    <scope>NUCLEOTIDE SEQUENCE [LARGE SCALE GENOMIC DNA]</scope>
    <source>
        <strain evidence="2 3">ATCC 43280</strain>
    </source>
</reference>
<proteinExistence type="predicted"/>
<dbReference type="STRING" id="276.THFILI_03130"/>
<evidence type="ECO:0000259" key="1">
    <source>
        <dbReference type="PROSITE" id="PS51502"/>
    </source>
</evidence>